<keyword evidence="4" id="KW-0547">Nucleotide-binding</keyword>
<keyword evidence="3" id="KW-0813">Transport</keyword>
<dbReference type="SMART" id="SM00382">
    <property type="entry name" value="AAA"/>
    <property type="match status" value="1"/>
</dbReference>
<dbReference type="Pfam" id="PF00005">
    <property type="entry name" value="ABC_tran"/>
    <property type="match status" value="1"/>
</dbReference>
<dbReference type="InterPro" id="IPR015856">
    <property type="entry name" value="ABC_transpr_CbiO/EcfA_su"/>
</dbReference>
<dbReference type="InterPro" id="IPR017871">
    <property type="entry name" value="ABC_transporter-like_CS"/>
</dbReference>
<comment type="caution">
    <text evidence="9">The sequence shown here is derived from an EMBL/GenBank/DDBJ whole genome shotgun (WGS) entry which is preliminary data.</text>
</comment>
<keyword evidence="5 9" id="KW-0067">ATP-binding</keyword>
<dbReference type="PANTHER" id="PTHR43553">
    <property type="entry name" value="HEAVY METAL TRANSPORTER"/>
    <property type="match status" value="1"/>
</dbReference>
<protein>
    <submittedName>
        <fullName evidence="10">Cobalt/nickel transport system ATP-binding protein</fullName>
    </submittedName>
    <submittedName>
        <fullName evidence="9">Putative ABC transporter ATP-binding protein</fullName>
    </submittedName>
</protein>
<dbReference type="EMBL" id="BMOO01000002">
    <property type="protein sequence ID" value="GGM60167.1"/>
    <property type="molecule type" value="Genomic_DNA"/>
</dbReference>
<comment type="function">
    <text evidence="7">Probably part of an ABC transporter complex. Responsible for energy coupling to the transport system.</text>
</comment>
<accession>A0A830FXI3</accession>
<dbReference type="GO" id="GO:0005524">
    <property type="term" value="F:ATP binding"/>
    <property type="evidence" value="ECO:0007669"/>
    <property type="project" value="UniProtKB-KW"/>
</dbReference>
<evidence type="ECO:0000256" key="7">
    <source>
        <dbReference type="ARBA" id="ARBA00025157"/>
    </source>
</evidence>
<dbReference type="Proteomes" id="UP000614609">
    <property type="component" value="Unassembled WGS sequence"/>
</dbReference>
<dbReference type="Gene3D" id="3.40.50.300">
    <property type="entry name" value="P-loop containing nucleotide triphosphate hydrolases"/>
    <property type="match status" value="1"/>
</dbReference>
<dbReference type="InterPro" id="IPR003439">
    <property type="entry name" value="ABC_transporter-like_ATP-bd"/>
</dbReference>
<evidence type="ECO:0000256" key="6">
    <source>
        <dbReference type="ARBA" id="ARBA00023136"/>
    </source>
</evidence>
<evidence type="ECO:0000256" key="3">
    <source>
        <dbReference type="ARBA" id="ARBA00022448"/>
    </source>
</evidence>
<keyword evidence="6" id="KW-0472">Membrane</keyword>
<keyword evidence="11" id="KW-1185">Reference proteome</keyword>
<dbReference type="AlphaFoldDB" id="A0A830FXI3"/>
<proteinExistence type="inferred from homology"/>
<name>A0A830FXI3_9EURY</name>
<gene>
    <name evidence="9" type="ORF">GCM10009017_07910</name>
    <name evidence="10" type="ORF">J2752_001753</name>
</gene>
<dbReference type="PROSITE" id="PS00211">
    <property type="entry name" value="ABC_TRANSPORTER_1"/>
    <property type="match status" value="1"/>
</dbReference>
<dbReference type="PROSITE" id="PS50893">
    <property type="entry name" value="ABC_TRANSPORTER_2"/>
    <property type="match status" value="1"/>
</dbReference>
<dbReference type="PANTHER" id="PTHR43553:SF24">
    <property type="entry name" value="ENERGY-COUPLING FACTOR TRANSPORTER ATP-BINDING PROTEIN ECFA1"/>
    <property type="match status" value="1"/>
</dbReference>
<evidence type="ECO:0000313" key="11">
    <source>
        <dbReference type="Proteomes" id="UP000614609"/>
    </source>
</evidence>
<evidence type="ECO:0000313" key="10">
    <source>
        <dbReference type="EMBL" id="MBP1954841.1"/>
    </source>
</evidence>
<dbReference type="CDD" id="cd03225">
    <property type="entry name" value="ABC_cobalt_CbiO_domain1"/>
    <property type="match status" value="1"/>
</dbReference>
<organism evidence="9 11">
    <name type="scientific">Halarchaeum rubridurum</name>
    <dbReference type="NCBI Taxonomy" id="489911"/>
    <lineage>
        <taxon>Archaea</taxon>
        <taxon>Methanobacteriati</taxon>
        <taxon>Methanobacteriota</taxon>
        <taxon>Stenosarchaea group</taxon>
        <taxon>Halobacteria</taxon>
        <taxon>Halobacteriales</taxon>
        <taxon>Halobacteriaceae</taxon>
    </lineage>
</organism>
<dbReference type="EMBL" id="JAGGKO010000002">
    <property type="protein sequence ID" value="MBP1954841.1"/>
    <property type="molecule type" value="Genomic_DNA"/>
</dbReference>
<dbReference type="InterPro" id="IPR027417">
    <property type="entry name" value="P-loop_NTPase"/>
</dbReference>
<dbReference type="SUPFAM" id="SSF52540">
    <property type="entry name" value="P-loop containing nucleoside triphosphate hydrolases"/>
    <property type="match status" value="1"/>
</dbReference>
<comment type="similarity">
    <text evidence="2">Belongs to the ABC transporter superfamily.</text>
</comment>
<evidence type="ECO:0000256" key="2">
    <source>
        <dbReference type="ARBA" id="ARBA00005417"/>
    </source>
</evidence>
<dbReference type="OrthoDB" id="18209at2157"/>
<reference evidence="10" key="3">
    <citation type="submission" date="2021-03" db="EMBL/GenBank/DDBJ databases">
        <title>Genomic Encyclopedia of Type Strains, Phase IV (KMG-IV): sequencing the most valuable type-strain genomes for metagenomic binning, comparative biology and taxonomic classification.</title>
        <authorList>
            <person name="Goeker M."/>
        </authorList>
    </citation>
    <scope>NUCLEOTIDE SEQUENCE</scope>
    <source>
        <strain evidence="10">DSM 22443</strain>
    </source>
</reference>
<dbReference type="RefSeq" id="WP_188870092.1">
    <property type="nucleotide sequence ID" value="NZ_BMOO01000002.1"/>
</dbReference>
<evidence type="ECO:0000256" key="5">
    <source>
        <dbReference type="ARBA" id="ARBA00022840"/>
    </source>
</evidence>
<reference evidence="9" key="2">
    <citation type="submission" date="2020-09" db="EMBL/GenBank/DDBJ databases">
        <authorList>
            <person name="Sun Q."/>
            <person name="Ohkuma M."/>
        </authorList>
    </citation>
    <scope>NUCLEOTIDE SEQUENCE</scope>
    <source>
        <strain evidence="9">JCM 16108</strain>
    </source>
</reference>
<dbReference type="GO" id="GO:0043190">
    <property type="term" value="C:ATP-binding cassette (ABC) transporter complex"/>
    <property type="evidence" value="ECO:0007669"/>
    <property type="project" value="TreeGrafter"/>
</dbReference>
<evidence type="ECO:0000256" key="1">
    <source>
        <dbReference type="ARBA" id="ARBA00004202"/>
    </source>
</evidence>
<evidence type="ECO:0000256" key="4">
    <source>
        <dbReference type="ARBA" id="ARBA00022741"/>
    </source>
</evidence>
<reference evidence="9" key="1">
    <citation type="journal article" date="2014" name="Int. J. Syst. Evol. Microbiol.">
        <title>Complete genome sequence of Corynebacterium casei LMG S-19264T (=DSM 44701T), isolated from a smear-ripened cheese.</title>
        <authorList>
            <consortium name="US DOE Joint Genome Institute (JGI-PGF)"/>
            <person name="Walter F."/>
            <person name="Albersmeier A."/>
            <person name="Kalinowski J."/>
            <person name="Ruckert C."/>
        </authorList>
    </citation>
    <scope>NUCLEOTIDE SEQUENCE</scope>
    <source>
        <strain evidence="9">JCM 16108</strain>
    </source>
</reference>
<dbReference type="GO" id="GO:0016887">
    <property type="term" value="F:ATP hydrolysis activity"/>
    <property type="evidence" value="ECO:0007669"/>
    <property type="project" value="InterPro"/>
</dbReference>
<dbReference type="InterPro" id="IPR003593">
    <property type="entry name" value="AAA+_ATPase"/>
</dbReference>
<dbReference type="Proteomes" id="UP000765891">
    <property type="component" value="Unassembled WGS sequence"/>
</dbReference>
<comment type="subcellular location">
    <subcellularLocation>
        <location evidence="1">Cell membrane</location>
        <topology evidence="1">Peripheral membrane protein</topology>
    </subcellularLocation>
</comment>
<dbReference type="InterPro" id="IPR050095">
    <property type="entry name" value="ECF_ABC_transporter_ATP-bd"/>
</dbReference>
<feature type="domain" description="ABC transporter" evidence="8">
    <location>
        <begin position="5"/>
        <end position="232"/>
    </location>
</feature>
<evidence type="ECO:0000313" key="9">
    <source>
        <dbReference type="EMBL" id="GGM60167.1"/>
    </source>
</evidence>
<dbReference type="GO" id="GO:0042626">
    <property type="term" value="F:ATPase-coupled transmembrane transporter activity"/>
    <property type="evidence" value="ECO:0007669"/>
    <property type="project" value="TreeGrafter"/>
</dbReference>
<sequence>MEPVIDARGLTHAYPDGTTALRDVDVTIRRGERVAVVGANGSGKSTLQLALGGLVAPSAGEVTYFGETTDAEAVRERLGVLLQDPDDYLFNTTVREDIEYGPAQLGLPRERAERRVAALADELGLTDLLERPPFRLSGGEKQRAAVASVLAFDPDVLLLDEPFGAVDAHYRARIRDLVTAHDGTVVLFTPSLDAVPEIAERVVVVDRDGTLAADAPARDVLTDRDLLSDVGLRPPTTVRLFAGLVDDDAIPLTVAAARDLLDDARSALDPQRRR</sequence>
<evidence type="ECO:0000259" key="8">
    <source>
        <dbReference type="PROSITE" id="PS50893"/>
    </source>
</evidence>